<feature type="region of interest" description="Disordered" evidence="1">
    <location>
        <begin position="173"/>
        <end position="213"/>
    </location>
</feature>
<organism evidence="3 4">
    <name type="scientific">Actinidia rufa</name>
    <dbReference type="NCBI Taxonomy" id="165716"/>
    <lineage>
        <taxon>Eukaryota</taxon>
        <taxon>Viridiplantae</taxon>
        <taxon>Streptophyta</taxon>
        <taxon>Embryophyta</taxon>
        <taxon>Tracheophyta</taxon>
        <taxon>Spermatophyta</taxon>
        <taxon>Magnoliopsida</taxon>
        <taxon>eudicotyledons</taxon>
        <taxon>Gunneridae</taxon>
        <taxon>Pentapetalae</taxon>
        <taxon>asterids</taxon>
        <taxon>Ericales</taxon>
        <taxon>Actinidiaceae</taxon>
        <taxon>Actinidia</taxon>
    </lineage>
</organism>
<feature type="transmembrane region" description="Helical" evidence="2">
    <location>
        <begin position="63"/>
        <end position="85"/>
    </location>
</feature>
<keyword evidence="4" id="KW-1185">Reference proteome</keyword>
<evidence type="ECO:0000313" key="3">
    <source>
        <dbReference type="EMBL" id="GFZ19858.1"/>
    </source>
</evidence>
<feature type="compositionally biased region" description="Acidic residues" evidence="1">
    <location>
        <begin position="173"/>
        <end position="190"/>
    </location>
</feature>
<keyword evidence="2" id="KW-0812">Transmembrane</keyword>
<keyword evidence="2" id="KW-1133">Transmembrane helix</keyword>
<keyword evidence="2" id="KW-0472">Membrane</keyword>
<comment type="caution">
    <text evidence="3">The sequence shown here is derived from an EMBL/GenBank/DDBJ whole genome shotgun (WGS) entry which is preliminary data.</text>
</comment>
<evidence type="ECO:0000256" key="2">
    <source>
        <dbReference type="SAM" id="Phobius"/>
    </source>
</evidence>
<name>A0A7J0HA15_9ERIC</name>
<gene>
    <name evidence="3" type="ORF">Acr_28g0005630</name>
</gene>
<evidence type="ECO:0000313" key="4">
    <source>
        <dbReference type="Proteomes" id="UP000585474"/>
    </source>
</evidence>
<dbReference type="EMBL" id="BJWL01000028">
    <property type="protein sequence ID" value="GFZ19858.1"/>
    <property type="molecule type" value="Genomic_DNA"/>
</dbReference>
<proteinExistence type="predicted"/>
<protein>
    <submittedName>
        <fullName evidence="3">Uncharacterized protein</fullName>
    </submittedName>
</protein>
<dbReference type="Proteomes" id="UP000585474">
    <property type="component" value="Unassembled WGS sequence"/>
</dbReference>
<accession>A0A7J0HA15</accession>
<sequence length="213" mass="23008">MSKRIDVKKLASMAKSAKATPPPIGGKGAQGEERPVKKANGIRDAPLKVSPQKKSPTKRVMRLVKFGIPLLALVVSTDLAVATKLAQFVLLAGMEMVGKMKLDEVAAQFYCAHAQALVLSSSLIGRVREMRERVETRDVAISSLKGERHQGTLRKKQIKLRFPDLSIGNMEIDPDLANEGDGDGEVDGDETLVKDRIPLGNQTSPVEGDKEGA</sequence>
<reference evidence="3 4" key="1">
    <citation type="submission" date="2019-07" db="EMBL/GenBank/DDBJ databases">
        <title>De Novo Assembly of kiwifruit Actinidia rufa.</title>
        <authorList>
            <person name="Sugita-Konishi S."/>
            <person name="Sato K."/>
            <person name="Mori E."/>
            <person name="Abe Y."/>
            <person name="Kisaki G."/>
            <person name="Hamano K."/>
            <person name="Suezawa K."/>
            <person name="Otani M."/>
            <person name="Fukuda T."/>
            <person name="Manabe T."/>
            <person name="Gomi K."/>
            <person name="Tabuchi M."/>
            <person name="Akimitsu K."/>
            <person name="Kataoka I."/>
        </authorList>
    </citation>
    <scope>NUCLEOTIDE SEQUENCE [LARGE SCALE GENOMIC DNA]</scope>
    <source>
        <strain evidence="4">cv. Fuchu</strain>
    </source>
</reference>
<feature type="transmembrane region" description="Helical" evidence="2">
    <location>
        <begin position="105"/>
        <end position="124"/>
    </location>
</feature>
<feature type="compositionally biased region" description="Low complexity" evidence="1">
    <location>
        <begin position="10"/>
        <end position="19"/>
    </location>
</feature>
<feature type="region of interest" description="Disordered" evidence="1">
    <location>
        <begin position="1"/>
        <end position="54"/>
    </location>
</feature>
<dbReference type="AlphaFoldDB" id="A0A7J0HA15"/>
<evidence type="ECO:0000256" key="1">
    <source>
        <dbReference type="SAM" id="MobiDB-lite"/>
    </source>
</evidence>